<dbReference type="RefSeq" id="WP_229582170.1">
    <property type="nucleotide sequence ID" value="NZ_CP083975.1"/>
</dbReference>
<dbReference type="InterPro" id="IPR012340">
    <property type="entry name" value="NA-bd_OB-fold"/>
</dbReference>
<proteinExistence type="predicted"/>
<dbReference type="PANTHER" id="PTHR34075:SF5">
    <property type="entry name" value="BLR3430 PROTEIN"/>
    <property type="match status" value="1"/>
</dbReference>
<dbReference type="EMBL" id="CP083975">
    <property type="protein sequence ID" value="UZF48223.1"/>
    <property type="molecule type" value="Genomic_DNA"/>
</dbReference>
<dbReference type="SUPFAM" id="SSF50249">
    <property type="entry name" value="Nucleic acid-binding proteins"/>
    <property type="match status" value="1"/>
</dbReference>
<dbReference type="InterPro" id="IPR052513">
    <property type="entry name" value="Thioester_dehydratase-like"/>
</dbReference>
<sequence>MSTPTLGPDPRPQLSPDSPTPKIKGWICEKCRHPLALPAPWCPLCHGALHDAQWGPSGRVWSSTVLRVPLPGRTPPLMLAYVDLDEGPRVLGHVSSEIVERLHVGERVTLVGASPDGDLLFATE</sequence>
<accession>A0AA46X186</accession>
<evidence type="ECO:0000313" key="4">
    <source>
        <dbReference type="Proteomes" id="UP001162740"/>
    </source>
</evidence>
<dbReference type="InterPro" id="IPR002878">
    <property type="entry name" value="ChsH2_C"/>
</dbReference>
<evidence type="ECO:0000256" key="1">
    <source>
        <dbReference type="SAM" id="MobiDB-lite"/>
    </source>
</evidence>
<reference evidence="3 4" key="1">
    <citation type="journal article" date="2021" name="Front. Microbiol.">
        <title>Bacterial Transformation of Aromatic Monomers in Softwood Black Liquor.</title>
        <authorList>
            <person name="Navas L.E."/>
            <person name="Dexter G."/>
            <person name="Liu J."/>
            <person name="Levy-Booth D."/>
            <person name="Cho M."/>
            <person name="Jang S.K."/>
            <person name="Mansfield S.D."/>
            <person name="Renneckar S."/>
            <person name="Mohn W.W."/>
            <person name="Eltis L.D."/>
        </authorList>
    </citation>
    <scope>NUCLEOTIDE SEQUENCE [LARGE SCALE GENOMIC DNA]</scope>
    <source>
        <strain evidence="3 4">GD02</strain>
    </source>
</reference>
<feature type="domain" description="ChsH2 C-terminal OB-fold" evidence="2">
    <location>
        <begin position="56"/>
        <end position="111"/>
    </location>
</feature>
<name>A0AA46X186_RHORH</name>
<evidence type="ECO:0000259" key="2">
    <source>
        <dbReference type="Pfam" id="PF01796"/>
    </source>
</evidence>
<gene>
    <name evidence="3" type="ORF">KUM34_028100</name>
</gene>
<dbReference type="AlphaFoldDB" id="A0AA46X186"/>
<organism evidence="3 4">
    <name type="scientific">Rhodococcus rhodochrous</name>
    <dbReference type="NCBI Taxonomy" id="1829"/>
    <lineage>
        <taxon>Bacteria</taxon>
        <taxon>Bacillati</taxon>
        <taxon>Actinomycetota</taxon>
        <taxon>Actinomycetes</taxon>
        <taxon>Mycobacteriales</taxon>
        <taxon>Nocardiaceae</taxon>
        <taxon>Rhodococcus</taxon>
    </lineage>
</organism>
<geneLocation type="plasmid" evidence="3 4">
    <name>pGD02.2.1</name>
</geneLocation>
<evidence type="ECO:0000313" key="3">
    <source>
        <dbReference type="EMBL" id="UZF48223.1"/>
    </source>
</evidence>
<feature type="region of interest" description="Disordered" evidence="1">
    <location>
        <begin position="1"/>
        <end position="21"/>
    </location>
</feature>
<keyword evidence="3" id="KW-0614">Plasmid</keyword>
<dbReference type="Pfam" id="PF01796">
    <property type="entry name" value="OB_ChsH2_C"/>
    <property type="match status" value="1"/>
</dbReference>
<protein>
    <submittedName>
        <fullName evidence="3">OB-fold domain-containing protein</fullName>
    </submittedName>
</protein>
<dbReference type="PANTHER" id="PTHR34075">
    <property type="entry name" value="BLR3430 PROTEIN"/>
    <property type="match status" value="1"/>
</dbReference>
<dbReference type="Proteomes" id="UP001162740">
    <property type="component" value="Plasmid pGD02.2.1"/>
</dbReference>